<name>A0A6A6PA27_9PEZI</name>
<dbReference type="GO" id="GO:0017136">
    <property type="term" value="F:histone deacetylase activity, NAD-dependent"/>
    <property type="evidence" value="ECO:0007669"/>
    <property type="project" value="TreeGrafter"/>
</dbReference>
<comment type="similarity">
    <text evidence="1">Belongs to the sirtuin family. Class I subfamily.</text>
</comment>
<dbReference type="PANTHER" id="PTHR11085:SF15">
    <property type="entry name" value="NAD-DEPENDENT HISTONE DEACETYLASE HST4"/>
    <property type="match status" value="1"/>
</dbReference>
<feature type="binding site" evidence="4">
    <location>
        <position position="285"/>
    </location>
    <ligand>
        <name>Zn(2+)</name>
        <dbReference type="ChEBI" id="CHEBI:29105"/>
    </ligand>
</feature>
<dbReference type="EMBL" id="MU001672">
    <property type="protein sequence ID" value="KAF2460800.1"/>
    <property type="molecule type" value="Genomic_DNA"/>
</dbReference>
<keyword evidence="8" id="KW-1185">Reference proteome</keyword>
<dbReference type="InterPro" id="IPR026591">
    <property type="entry name" value="Sirtuin_cat_small_dom_sf"/>
</dbReference>
<evidence type="ECO:0000256" key="1">
    <source>
        <dbReference type="ARBA" id="ARBA00006924"/>
    </source>
</evidence>
<feature type="region of interest" description="Disordered" evidence="5">
    <location>
        <begin position="693"/>
        <end position="750"/>
    </location>
</feature>
<dbReference type="InterPro" id="IPR003000">
    <property type="entry name" value="Sirtuin"/>
</dbReference>
<feature type="binding site" evidence="4">
    <location>
        <position position="263"/>
    </location>
    <ligand>
        <name>Zn(2+)</name>
        <dbReference type="ChEBI" id="CHEBI:29105"/>
    </ligand>
</feature>
<dbReference type="Proteomes" id="UP000799766">
    <property type="component" value="Unassembled WGS sequence"/>
</dbReference>
<organism evidence="7 8">
    <name type="scientific">Lineolata rhizophorae</name>
    <dbReference type="NCBI Taxonomy" id="578093"/>
    <lineage>
        <taxon>Eukaryota</taxon>
        <taxon>Fungi</taxon>
        <taxon>Dikarya</taxon>
        <taxon>Ascomycota</taxon>
        <taxon>Pezizomycotina</taxon>
        <taxon>Dothideomycetes</taxon>
        <taxon>Dothideomycetes incertae sedis</taxon>
        <taxon>Lineolatales</taxon>
        <taxon>Lineolataceae</taxon>
        <taxon>Lineolata</taxon>
    </lineage>
</organism>
<evidence type="ECO:0000313" key="7">
    <source>
        <dbReference type="EMBL" id="KAF2460800.1"/>
    </source>
</evidence>
<dbReference type="GO" id="GO:1990414">
    <property type="term" value="P:replication-born double-strand break repair via sister chromatid exchange"/>
    <property type="evidence" value="ECO:0007669"/>
    <property type="project" value="TreeGrafter"/>
</dbReference>
<dbReference type="Gene3D" id="3.40.50.1220">
    <property type="entry name" value="TPP-binding domain"/>
    <property type="match status" value="1"/>
</dbReference>
<gene>
    <name evidence="7" type="ORF">BDY21DRAFT_368946</name>
</gene>
<feature type="region of interest" description="Disordered" evidence="5">
    <location>
        <begin position="454"/>
        <end position="676"/>
    </location>
</feature>
<dbReference type="PANTHER" id="PTHR11085">
    <property type="entry name" value="NAD-DEPENDENT PROTEIN DEACYLASE SIRTUIN-5, MITOCHONDRIAL-RELATED"/>
    <property type="match status" value="1"/>
</dbReference>
<reference evidence="7" key="1">
    <citation type="journal article" date="2020" name="Stud. Mycol.">
        <title>101 Dothideomycetes genomes: a test case for predicting lifestyles and emergence of pathogens.</title>
        <authorList>
            <person name="Haridas S."/>
            <person name="Albert R."/>
            <person name="Binder M."/>
            <person name="Bloem J."/>
            <person name="Labutti K."/>
            <person name="Salamov A."/>
            <person name="Andreopoulos B."/>
            <person name="Baker S."/>
            <person name="Barry K."/>
            <person name="Bills G."/>
            <person name="Bluhm B."/>
            <person name="Cannon C."/>
            <person name="Castanera R."/>
            <person name="Culley D."/>
            <person name="Daum C."/>
            <person name="Ezra D."/>
            <person name="Gonzalez J."/>
            <person name="Henrissat B."/>
            <person name="Kuo A."/>
            <person name="Liang C."/>
            <person name="Lipzen A."/>
            <person name="Lutzoni F."/>
            <person name="Magnuson J."/>
            <person name="Mondo S."/>
            <person name="Nolan M."/>
            <person name="Ohm R."/>
            <person name="Pangilinan J."/>
            <person name="Park H.-J."/>
            <person name="Ramirez L."/>
            <person name="Alfaro M."/>
            <person name="Sun H."/>
            <person name="Tritt A."/>
            <person name="Yoshinaga Y."/>
            <person name="Zwiers L.-H."/>
            <person name="Turgeon B."/>
            <person name="Goodwin S."/>
            <person name="Spatafora J."/>
            <person name="Crous P."/>
            <person name="Grigoriev I."/>
        </authorList>
    </citation>
    <scope>NUCLEOTIDE SEQUENCE</scope>
    <source>
        <strain evidence="7">ATCC 16933</strain>
    </source>
</reference>
<dbReference type="OrthoDB" id="2919105at2759"/>
<keyword evidence="3" id="KW-0520">NAD</keyword>
<dbReference type="GO" id="GO:0006282">
    <property type="term" value="P:regulation of DNA repair"/>
    <property type="evidence" value="ECO:0007669"/>
    <property type="project" value="TreeGrafter"/>
</dbReference>
<protein>
    <submittedName>
        <fullName evidence="7">DHS-like NAD/FAD-binding domain-containing protein</fullName>
    </submittedName>
</protein>
<feature type="compositionally biased region" description="Polar residues" evidence="5">
    <location>
        <begin position="488"/>
        <end position="503"/>
    </location>
</feature>
<keyword evidence="2" id="KW-0808">Transferase</keyword>
<dbReference type="Pfam" id="PF02146">
    <property type="entry name" value="SIR2"/>
    <property type="match status" value="1"/>
</dbReference>
<feature type="compositionally biased region" description="Low complexity" evidence="5">
    <location>
        <begin position="39"/>
        <end position="52"/>
    </location>
</feature>
<dbReference type="InterPro" id="IPR050134">
    <property type="entry name" value="NAD-dep_sirtuin_deacylases"/>
</dbReference>
<feature type="compositionally biased region" description="Basic and acidic residues" evidence="5">
    <location>
        <begin position="598"/>
        <end position="609"/>
    </location>
</feature>
<feature type="binding site" evidence="4">
    <location>
        <position position="260"/>
    </location>
    <ligand>
        <name>Zn(2+)</name>
        <dbReference type="ChEBI" id="CHEBI:29105"/>
    </ligand>
</feature>
<feature type="compositionally biased region" description="Basic and acidic residues" evidence="5">
    <location>
        <begin position="738"/>
        <end position="750"/>
    </location>
</feature>
<feature type="domain" description="Deacetylase sirtuin-type" evidence="6">
    <location>
        <begin position="108"/>
        <end position="425"/>
    </location>
</feature>
<evidence type="ECO:0000313" key="8">
    <source>
        <dbReference type="Proteomes" id="UP000799766"/>
    </source>
</evidence>
<dbReference type="SUPFAM" id="SSF52467">
    <property type="entry name" value="DHS-like NAD/FAD-binding domain"/>
    <property type="match status" value="1"/>
</dbReference>
<dbReference type="GO" id="GO:0046872">
    <property type="term" value="F:metal ion binding"/>
    <property type="evidence" value="ECO:0007669"/>
    <property type="project" value="UniProtKB-KW"/>
</dbReference>
<accession>A0A6A6PA27</accession>
<dbReference type="GO" id="GO:0070403">
    <property type="term" value="F:NAD+ binding"/>
    <property type="evidence" value="ECO:0007669"/>
    <property type="project" value="InterPro"/>
</dbReference>
<proteinExistence type="inferred from homology"/>
<dbReference type="InterPro" id="IPR026590">
    <property type="entry name" value="Ssirtuin_cat_dom"/>
</dbReference>
<dbReference type="GO" id="GO:0000122">
    <property type="term" value="P:negative regulation of transcription by RNA polymerase II"/>
    <property type="evidence" value="ECO:0007669"/>
    <property type="project" value="TreeGrafter"/>
</dbReference>
<dbReference type="InterPro" id="IPR029035">
    <property type="entry name" value="DHS-like_NAD/FAD-binding_dom"/>
</dbReference>
<feature type="compositionally biased region" description="Low complexity" evidence="5">
    <location>
        <begin position="63"/>
        <end position="77"/>
    </location>
</feature>
<feature type="region of interest" description="Disordered" evidence="5">
    <location>
        <begin position="1"/>
        <end position="95"/>
    </location>
</feature>
<feature type="compositionally biased region" description="Polar residues" evidence="5">
    <location>
        <begin position="701"/>
        <end position="711"/>
    </location>
</feature>
<evidence type="ECO:0000256" key="3">
    <source>
        <dbReference type="ARBA" id="ARBA00023027"/>
    </source>
</evidence>
<keyword evidence="4" id="KW-0862">Zinc</keyword>
<feature type="active site" description="Proton acceptor" evidence="4">
    <location>
        <position position="252"/>
    </location>
</feature>
<dbReference type="PROSITE" id="PS50305">
    <property type="entry name" value="SIRTUIN"/>
    <property type="match status" value="1"/>
</dbReference>
<feature type="binding site" evidence="4">
    <location>
        <position position="282"/>
    </location>
    <ligand>
        <name>Zn(2+)</name>
        <dbReference type="ChEBI" id="CHEBI:29105"/>
    </ligand>
</feature>
<evidence type="ECO:0000256" key="5">
    <source>
        <dbReference type="SAM" id="MobiDB-lite"/>
    </source>
</evidence>
<dbReference type="Gene3D" id="3.30.1600.10">
    <property type="entry name" value="SIR2/SIRT2 'Small Domain"/>
    <property type="match status" value="1"/>
</dbReference>
<keyword evidence="4" id="KW-0479">Metal-binding</keyword>
<feature type="compositionally biased region" description="Low complexity" evidence="5">
    <location>
        <begin position="558"/>
        <end position="569"/>
    </location>
</feature>
<sequence length="750" mass="80297">MEADACSNVSSGLSSPPTRSPSPPPDYYYRDPDRPYPSPSSQQSSATATPAPENAGLSASQRSTATAMADDASATNAGDSQPPKKRRRVAEPRPRITEYLDLSAGEVKQDQEQSLNRLLKVLHGKKKIVVIAGAGISVSAGIPDFRSSNGLFNNLKRQHNLKGSGQDLFNVSVYSNDKTTSTFHAMVRELSESTKNAEPTAFHRLLDTLASEKRLLRLYSQNVDCIDTRTKNLSTRVPLGNKGPWPNVVQLHGALSHSVCTKCKRVEDFQPDIFDGPNPPACPHCEKDDQVRTEFAGKRSHGIGRLRPRMVLYDESSPDDEAIGSVTRADLRARPDAFLVVGTSLKIPGVKRIAREMCKVVRGRRDGVTVWINNDPEPASIKDLEWDIVVRGPCDEVANRAAMIDPEVINSWSEKEWEKEKLRRQKAAETTAVEVPIATPKKSRTVERVAAGMLTPSASTPEGSPRLPPQLPLEVGESRDGNSEGLDTASNTDGAANATTTKVKLQASKKKRKSAPADLNGATKSTAGPAPKPKPARANSQRKASARPKKANNKPTTAAAAAAAAVAAAESGTPGGSKITSSFRQAKPKLPSSSLVKGESKPADGKEAASSKMAAGGNGNSNDNGGKPALLPPLSKSAHDFRHWCPPGLPQVQMPSSTLKPVPPQEARNNASPLQPGTEAAIALTAEDELVKMKAELPASPTVSEASSQSVEARPRSRDQATVSPPRSKVPVNMQRLMHFEERPGTDMAR</sequence>
<dbReference type="GO" id="GO:0031934">
    <property type="term" value="C:mating-type region heterochromatin"/>
    <property type="evidence" value="ECO:0007669"/>
    <property type="project" value="TreeGrafter"/>
</dbReference>
<dbReference type="AlphaFoldDB" id="A0A6A6PA27"/>
<evidence type="ECO:0000256" key="4">
    <source>
        <dbReference type="PROSITE-ProRule" id="PRU00236"/>
    </source>
</evidence>
<dbReference type="GO" id="GO:0031508">
    <property type="term" value="P:pericentric heterochromatin formation"/>
    <property type="evidence" value="ECO:0007669"/>
    <property type="project" value="TreeGrafter"/>
</dbReference>
<evidence type="ECO:0000256" key="2">
    <source>
        <dbReference type="ARBA" id="ARBA00022679"/>
    </source>
</evidence>
<dbReference type="GO" id="GO:0005634">
    <property type="term" value="C:nucleus"/>
    <property type="evidence" value="ECO:0007669"/>
    <property type="project" value="TreeGrafter"/>
</dbReference>
<evidence type="ECO:0000259" key="6">
    <source>
        <dbReference type="PROSITE" id="PS50305"/>
    </source>
</evidence>